<comment type="caution">
    <text evidence="2">The sequence shown here is derived from an EMBL/GenBank/DDBJ whole genome shotgun (WGS) entry which is preliminary data.</text>
</comment>
<reference evidence="2 3" key="1">
    <citation type="journal article" date="2016" name="Genome Announc.">
        <title>Draft Genome Sequence of Criibacterium bergeronii gen. nov., sp. nov., Strain CCRI-22567T, Isolated from a Vaginal Sample from a Woman with Bacterial Vaginosis.</title>
        <authorList>
            <person name="Maheux A.F."/>
            <person name="Berube E."/>
            <person name="Boudreau D.K."/>
            <person name="Raymond F."/>
            <person name="Corbeil J."/>
            <person name="Roy P.H."/>
            <person name="Boissinot M."/>
            <person name="Omar R.F."/>
        </authorList>
    </citation>
    <scope>NUCLEOTIDE SEQUENCE [LARGE SCALE GENOMIC DNA]</scope>
    <source>
        <strain evidence="2 3">CCRI-22567</strain>
    </source>
</reference>
<dbReference type="AlphaFoldDB" id="A0A371INF2"/>
<accession>A0A371INF2</accession>
<proteinExistence type="predicted"/>
<organism evidence="2 3">
    <name type="scientific">Criibacterium bergeronii</name>
    <dbReference type="NCBI Taxonomy" id="1871336"/>
    <lineage>
        <taxon>Bacteria</taxon>
        <taxon>Bacillati</taxon>
        <taxon>Bacillota</taxon>
        <taxon>Clostridia</taxon>
        <taxon>Peptostreptococcales</taxon>
        <taxon>Filifactoraceae</taxon>
        <taxon>Criibacterium</taxon>
    </lineage>
</organism>
<keyword evidence="3" id="KW-1185">Reference proteome</keyword>
<evidence type="ECO:0000313" key="3">
    <source>
        <dbReference type="Proteomes" id="UP000093352"/>
    </source>
</evidence>
<dbReference type="RefSeq" id="WP_068912170.1">
    <property type="nucleotide sequence ID" value="NZ_MBEW02000002.1"/>
</dbReference>
<feature type="chain" id="PRO_5017075709" evidence="1">
    <location>
        <begin position="21"/>
        <end position="162"/>
    </location>
</feature>
<dbReference type="EMBL" id="MBEW02000002">
    <property type="protein sequence ID" value="RDY22018.1"/>
    <property type="molecule type" value="Genomic_DNA"/>
</dbReference>
<sequence length="162" mass="17850">MKKFTSLFLSTLLFTGAFFALPVANINTSFNSASYSYAITKTNYFSGQTGTMNSLYNPYSGAVESKKYNIPSPTLPKDSKVSTVVANVTFSSKGSPFKLYVESPNGSIYSKLIQKSGEVNFTEFKDEKPNGTWKVSIITADTNPYKPSTGSARLKINYTYEQ</sequence>
<evidence type="ECO:0000313" key="2">
    <source>
        <dbReference type="EMBL" id="RDY22018.1"/>
    </source>
</evidence>
<keyword evidence="1" id="KW-0732">Signal</keyword>
<dbReference type="Proteomes" id="UP000093352">
    <property type="component" value="Unassembled WGS sequence"/>
</dbReference>
<protein>
    <submittedName>
        <fullName evidence="2">Uncharacterized protein</fullName>
    </submittedName>
</protein>
<name>A0A371INF2_9FIRM</name>
<evidence type="ECO:0000256" key="1">
    <source>
        <dbReference type="SAM" id="SignalP"/>
    </source>
</evidence>
<feature type="signal peptide" evidence="1">
    <location>
        <begin position="1"/>
        <end position="20"/>
    </location>
</feature>
<gene>
    <name evidence="2" type="ORF">BBG48_001355</name>
</gene>